<feature type="chain" id="PRO_5026810043" evidence="1">
    <location>
        <begin position="23"/>
        <end position="42"/>
    </location>
</feature>
<sequence length="42" mass="4989">MPRFRILLLASLILLSACNRTAPPLEVIHRWDQATWNNSFWH</sequence>
<dbReference type="AlphaFoldDB" id="A0A6J4JFB4"/>
<accession>A0A6J4JFB4</accession>
<reference evidence="2" key="1">
    <citation type="submission" date="2020-02" db="EMBL/GenBank/DDBJ databases">
        <authorList>
            <person name="Meier V. D."/>
        </authorList>
    </citation>
    <scope>NUCLEOTIDE SEQUENCE</scope>
    <source>
        <strain evidence="2">AVDCRST_MAG93</strain>
    </source>
</reference>
<name>A0A6J4JFB4_9CHLR</name>
<dbReference type="EMBL" id="CADCTR010001034">
    <property type="protein sequence ID" value="CAA9278254.1"/>
    <property type="molecule type" value="Genomic_DNA"/>
</dbReference>
<feature type="signal peptide" evidence="1">
    <location>
        <begin position="1"/>
        <end position="22"/>
    </location>
</feature>
<protein>
    <submittedName>
        <fullName evidence="2">Uncharacterized protein</fullName>
    </submittedName>
</protein>
<gene>
    <name evidence="2" type="ORF">AVDCRST_MAG93-3017</name>
</gene>
<dbReference type="PROSITE" id="PS51257">
    <property type="entry name" value="PROKAR_LIPOPROTEIN"/>
    <property type="match status" value="1"/>
</dbReference>
<evidence type="ECO:0000256" key="1">
    <source>
        <dbReference type="SAM" id="SignalP"/>
    </source>
</evidence>
<proteinExistence type="predicted"/>
<evidence type="ECO:0000313" key="2">
    <source>
        <dbReference type="EMBL" id="CAA9278254.1"/>
    </source>
</evidence>
<keyword evidence="1" id="KW-0732">Signal</keyword>
<organism evidence="2">
    <name type="scientific">uncultured Chloroflexia bacterium</name>
    <dbReference type="NCBI Taxonomy" id="1672391"/>
    <lineage>
        <taxon>Bacteria</taxon>
        <taxon>Bacillati</taxon>
        <taxon>Chloroflexota</taxon>
        <taxon>Chloroflexia</taxon>
        <taxon>environmental samples</taxon>
    </lineage>
</organism>